<keyword evidence="1" id="KW-0175">Coiled coil</keyword>
<evidence type="ECO:0000256" key="2">
    <source>
        <dbReference type="SAM" id="MobiDB-lite"/>
    </source>
</evidence>
<comment type="caution">
    <text evidence="3">The sequence shown here is derived from an EMBL/GenBank/DDBJ whole genome shotgun (WGS) entry which is preliminary data.</text>
</comment>
<evidence type="ECO:0000313" key="4">
    <source>
        <dbReference type="Proteomes" id="UP001140562"/>
    </source>
</evidence>
<reference evidence="3" key="1">
    <citation type="submission" date="2022-10" db="EMBL/GenBank/DDBJ databases">
        <title>Tapping the CABI collections for fungal endophytes: first genome assemblies for Collariella, Neodidymelliopsis, Ascochyta clinopodiicola, Didymella pomorum, Didymosphaeria variabile, Neocosmospora piperis and Neocucurbitaria cava.</title>
        <authorList>
            <person name="Hill R."/>
        </authorList>
    </citation>
    <scope>NUCLEOTIDE SEQUENCE</scope>
    <source>
        <strain evidence="3">IMI 360193</strain>
    </source>
</reference>
<dbReference type="Proteomes" id="UP001140562">
    <property type="component" value="Unassembled WGS sequence"/>
</dbReference>
<gene>
    <name evidence="3" type="ORF">N0V87_006011</name>
</gene>
<keyword evidence="4" id="KW-1185">Reference proteome</keyword>
<evidence type="ECO:0000313" key="3">
    <source>
        <dbReference type="EMBL" id="KAJ4335617.1"/>
    </source>
</evidence>
<sequence length="140" mass="15911">MFKRRSGSRSPTKPPVAPTPTVEEDYKAKRIATAAKFDSVLLWTSLYKGKAAQLEDLAKATLRASERPNKELEDHVVHFKDMIAKAQEEFHKAANEMEAWTLDKHNAFGKDIVARIEAHLEESREKLSTLKYSDFLPVVD</sequence>
<feature type="region of interest" description="Disordered" evidence="2">
    <location>
        <begin position="1"/>
        <end position="24"/>
    </location>
</feature>
<dbReference type="AlphaFoldDB" id="A0A9W8WXL6"/>
<dbReference type="OrthoDB" id="10448898at2759"/>
<proteinExistence type="predicted"/>
<protein>
    <submittedName>
        <fullName evidence="3">Uncharacterized protein</fullName>
    </submittedName>
</protein>
<dbReference type="EMBL" id="JAPEUV010000059">
    <property type="protein sequence ID" value="KAJ4335617.1"/>
    <property type="molecule type" value="Genomic_DNA"/>
</dbReference>
<name>A0A9W8WXL6_9PLEO</name>
<feature type="coiled-coil region" evidence="1">
    <location>
        <begin position="69"/>
        <end position="103"/>
    </location>
</feature>
<evidence type="ECO:0000256" key="1">
    <source>
        <dbReference type="SAM" id="Coils"/>
    </source>
</evidence>
<organism evidence="3 4">
    <name type="scientific">Didymella glomerata</name>
    <dbReference type="NCBI Taxonomy" id="749621"/>
    <lineage>
        <taxon>Eukaryota</taxon>
        <taxon>Fungi</taxon>
        <taxon>Dikarya</taxon>
        <taxon>Ascomycota</taxon>
        <taxon>Pezizomycotina</taxon>
        <taxon>Dothideomycetes</taxon>
        <taxon>Pleosporomycetidae</taxon>
        <taxon>Pleosporales</taxon>
        <taxon>Pleosporineae</taxon>
        <taxon>Didymellaceae</taxon>
        <taxon>Didymella</taxon>
    </lineage>
</organism>
<accession>A0A9W8WXL6</accession>